<proteinExistence type="predicted"/>
<dbReference type="WBParaSite" id="nRc.2.0.1.t10414-RA">
    <property type="protein sequence ID" value="nRc.2.0.1.t10414-RA"/>
    <property type="gene ID" value="nRc.2.0.1.g10414"/>
</dbReference>
<evidence type="ECO:0000313" key="3">
    <source>
        <dbReference type="WBParaSite" id="nRc.2.0.1.t10414-RA"/>
    </source>
</evidence>
<evidence type="ECO:0000313" key="2">
    <source>
        <dbReference type="Proteomes" id="UP000887565"/>
    </source>
</evidence>
<organism evidence="2 3">
    <name type="scientific">Romanomermis culicivorax</name>
    <name type="common">Nematode worm</name>
    <dbReference type="NCBI Taxonomy" id="13658"/>
    <lineage>
        <taxon>Eukaryota</taxon>
        <taxon>Metazoa</taxon>
        <taxon>Ecdysozoa</taxon>
        <taxon>Nematoda</taxon>
        <taxon>Enoplea</taxon>
        <taxon>Dorylaimia</taxon>
        <taxon>Mermithida</taxon>
        <taxon>Mermithoidea</taxon>
        <taxon>Mermithidae</taxon>
        <taxon>Romanomermis</taxon>
    </lineage>
</organism>
<name>A0A915I8C6_ROMCU</name>
<dbReference type="AlphaFoldDB" id="A0A915I8C6"/>
<keyword evidence="2" id="KW-1185">Reference proteome</keyword>
<sequence length="184" mass="21011">MATNITGKSHGTLVINDSLRINNNLSRTLDRLSERSYCQDYQRLGLCSKVEVTLHSGSGVATLGRQLTRPPEGIFRLSVENRTYVSILKFWNTGSGSKYQESFGSSLCTKWYGDIRGRQWKAYNYNTITELRNYHISKQLFSNYFSGVQETRAETDSDSSHSRSVSKSDEENEDIDEVVIWEND</sequence>
<feature type="compositionally biased region" description="Basic and acidic residues" evidence="1">
    <location>
        <begin position="152"/>
        <end position="169"/>
    </location>
</feature>
<evidence type="ECO:0000256" key="1">
    <source>
        <dbReference type="SAM" id="MobiDB-lite"/>
    </source>
</evidence>
<accession>A0A915I8C6</accession>
<dbReference type="Proteomes" id="UP000887565">
    <property type="component" value="Unplaced"/>
</dbReference>
<protein>
    <submittedName>
        <fullName evidence="3">Uncharacterized protein</fullName>
    </submittedName>
</protein>
<feature type="compositionally biased region" description="Acidic residues" evidence="1">
    <location>
        <begin position="170"/>
        <end position="184"/>
    </location>
</feature>
<feature type="region of interest" description="Disordered" evidence="1">
    <location>
        <begin position="152"/>
        <end position="184"/>
    </location>
</feature>
<reference evidence="3" key="1">
    <citation type="submission" date="2022-11" db="UniProtKB">
        <authorList>
            <consortium name="WormBaseParasite"/>
        </authorList>
    </citation>
    <scope>IDENTIFICATION</scope>
</reference>